<keyword evidence="3" id="KW-1185">Reference proteome</keyword>
<dbReference type="NCBIfam" id="NF033709">
    <property type="entry name" value="PorV_fam"/>
    <property type="match status" value="1"/>
</dbReference>
<dbReference type="SUPFAM" id="SSF56935">
    <property type="entry name" value="Porins"/>
    <property type="match status" value="1"/>
</dbReference>
<dbReference type="Gene3D" id="2.40.160.60">
    <property type="entry name" value="Outer membrane protein transport protein (OMPP1/FadL/TodX)"/>
    <property type="match status" value="1"/>
</dbReference>
<feature type="signal peptide" evidence="1">
    <location>
        <begin position="1"/>
        <end position="20"/>
    </location>
</feature>
<evidence type="ECO:0000256" key="1">
    <source>
        <dbReference type="SAM" id="SignalP"/>
    </source>
</evidence>
<dbReference type="EMBL" id="FONY01000004">
    <property type="protein sequence ID" value="SFE64701.1"/>
    <property type="molecule type" value="Genomic_DNA"/>
</dbReference>
<dbReference type="Proteomes" id="UP000199513">
    <property type="component" value="Unassembled WGS sequence"/>
</dbReference>
<name>A0A1I2C8N1_9BACT</name>
<gene>
    <name evidence="2" type="ORF">SAMN04488541_1004144</name>
</gene>
<accession>A0A1I2C8N1</accession>
<evidence type="ECO:0000313" key="3">
    <source>
        <dbReference type="Proteomes" id="UP000199513"/>
    </source>
</evidence>
<feature type="chain" id="PRO_5011532234" description="PorV/PorQ family protein" evidence="1">
    <location>
        <begin position="21"/>
        <end position="371"/>
    </location>
</feature>
<proteinExistence type="predicted"/>
<dbReference type="OrthoDB" id="9808507at2"/>
<dbReference type="RefSeq" id="WP_143090785.1">
    <property type="nucleotide sequence ID" value="NZ_FONY01000004.1"/>
</dbReference>
<reference evidence="2 3" key="1">
    <citation type="submission" date="2016-10" db="EMBL/GenBank/DDBJ databases">
        <authorList>
            <person name="de Groot N.N."/>
        </authorList>
    </citation>
    <scope>NUCLEOTIDE SEQUENCE [LARGE SCALE GENOMIC DNA]</scope>
    <source>
        <strain>GEY</strain>
        <strain evidence="3">DSM 9560</strain>
    </source>
</reference>
<evidence type="ECO:0000313" key="2">
    <source>
        <dbReference type="EMBL" id="SFE64701.1"/>
    </source>
</evidence>
<sequence length="371" mass="41313">MKFLPKLILIYLCLSAFCLAKTFAQSSRNSLTPKYSNEYLAIGVGARALAMANTHVAIANDVTAGYWNPAGLLRIKDKYQAALMHAEYFGGIASYDYAGFATPINDDSHLGFSIIRMGIDNIPDTRFLLDNTGRINYENVGSFAEASYAFIFSYAHYSIAKGLTLGGNAKILHRTAGVFANAWGFGFDVAAQYEYKKWQTGLVIRDVTSTFNVWNYNSEAVIDIFSQTNNEIPTNSIELTLPRMIVEVGREVDFSENLGALLTAGFTFTFDGKRNSWLQTDLLSGDFQAGMELNYKKTVFLRGGIGNFQRLDDFNRVQYIQTQPSFGLGFVIKNFTIDYALTNAIRSADNPTTFSHVFSVKAGFDDKKKKK</sequence>
<dbReference type="STRING" id="1003.SAMN04488541_1004144"/>
<protein>
    <recommendedName>
        <fullName evidence="4">PorV/PorQ family protein</fullName>
    </recommendedName>
</protein>
<dbReference type="AlphaFoldDB" id="A0A1I2C8N1"/>
<organism evidence="2 3">
    <name type="scientific">Thermoflexibacter ruber</name>
    <dbReference type="NCBI Taxonomy" id="1003"/>
    <lineage>
        <taxon>Bacteria</taxon>
        <taxon>Pseudomonadati</taxon>
        <taxon>Bacteroidota</taxon>
        <taxon>Cytophagia</taxon>
        <taxon>Cytophagales</taxon>
        <taxon>Thermoflexibacteraceae</taxon>
        <taxon>Thermoflexibacter</taxon>
    </lineage>
</organism>
<keyword evidence="1" id="KW-0732">Signal</keyword>
<evidence type="ECO:0008006" key="4">
    <source>
        <dbReference type="Google" id="ProtNLM"/>
    </source>
</evidence>